<dbReference type="STRING" id="29172.A0A0D8XZJ6"/>
<feature type="region of interest" description="Disordered" evidence="2">
    <location>
        <begin position="411"/>
        <end position="445"/>
    </location>
</feature>
<feature type="compositionally biased region" description="Basic and acidic residues" evidence="2">
    <location>
        <begin position="308"/>
        <end position="319"/>
    </location>
</feature>
<dbReference type="AlphaFoldDB" id="A0A0D8XZJ6"/>
<evidence type="ECO:0000313" key="6">
    <source>
        <dbReference type="Proteomes" id="UP000053766"/>
    </source>
</evidence>
<dbReference type="OrthoDB" id="5877770at2759"/>
<feature type="region of interest" description="Disordered" evidence="2">
    <location>
        <begin position="63"/>
        <end position="112"/>
    </location>
</feature>
<feature type="compositionally biased region" description="Acidic residues" evidence="2">
    <location>
        <begin position="83"/>
        <end position="94"/>
    </location>
</feature>
<feature type="region of interest" description="Disordered" evidence="2">
    <location>
        <begin position="281"/>
        <end position="343"/>
    </location>
</feature>
<feature type="region of interest" description="Disordered" evidence="2">
    <location>
        <begin position="241"/>
        <end position="262"/>
    </location>
</feature>
<feature type="compositionally biased region" description="Basic and acidic residues" evidence="2">
    <location>
        <begin position="433"/>
        <end position="442"/>
    </location>
</feature>
<dbReference type="Proteomes" id="UP000053766">
    <property type="component" value="Unassembled WGS sequence"/>
</dbReference>
<dbReference type="SMART" id="SM00254">
    <property type="entry name" value="ShKT"/>
    <property type="match status" value="1"/>
</dbReference>
<evidence type="ECO:0000259" key="4">
    <source>
        <dbReference type="PROSITE" id="PS51670"/>
    </source>
</evidence>
<sequence>MRLVFIIVIIGFLEAEKLRNSKEDEMDASEKTDYDSFGELEKVFGDANHFKTQETLDEREEILAQNDDEQIRLEEKNGKSSVEEDSMDVSEDNDGDHSSSTYMSPTIVHTRKPPFAPPLALTMKKKSSSARDFLQRRTIQNDAGHPQISTSTEPQMMAKIDPSNDISHPQISTSTEQVMAKIIPSNDISKSILVDNNTAKTNEMPSNQSNLNSIPAAELKADETRKLYVSEDVYVAQVKDVQNSTEVPCSSEADTHKDIEAGSDLNIDDSLKVVDDASFVSEKPDISSEVGSSLEEKIEYGSNGEGDNEGKHEESKNEEVSANSENGDNESDDNKDNSATDNIYHAGNSYINRTNVDMELTSEGDGAHIDRGKILNKDNKIGIEKLERGEGNAVSPIEESTGTAVVLHEKDYNGKRGLQSNNESTEKSSISNSKDRRQELNHENSPVVVSTLFNAVATQNDTNLLDSHDHRDSQHHGELLRATNLTWNAEDENPDNSNLYTNRLEVYNNRPGIISFQMNLKSHNKRRNKSRRTHTHAKKSRKSFSNNAQSETKRRWSNNCSTEVRSQARKYPIELSTTILSTPPSSDNETTIILKTEHVSNDVSSDGPCIQNSQNITWLPDSTTDDTIPNKKSIQLSQDIIKSKLLDGETILNSKYPMGPKSDKPDERALSRVGISLLSNTSNDKRIITKSEVNDGALPHLRPIYLNVSTFPHLIPLNVTSIHRRIRRYRKRIHRKHNRSPHEKLRKIILAKPSDLSAYNRTIVPDSTFVHTSENRLTNMSKSEVIMVPEESRSNFQSSSTYSVPAELINKTSSEKIEGGDDLLHHTTGATTVWHYAINSERIIASADEHATNMMENEFSTPMNYRAPQRVKEPSNSNVQTDSLVKEYKTPLMNQYALNPVKSIVEEIDITTTTNEPTTVRQKWTPYHMNCATEVDAKDDLCKDWARGGLCTVHKPTMFLFCRKTCLCIGPNA</sequence>
<feature type="compositionally biased region" description="Polar residues" evidence="2">
    <location>
        <begin position="418"/>
        <end position="432"/>
    </location>
</feature>
<protein>
    <recommendedName>
        <fullName evidence="4">ShKT domain-containing protein</fullName>
    </recommendedName>
</protein>
<proteinExistence type="predicted"/>
<evidence type="ECO:0000313" key="5">
    <source>
        <dbReference type="EMBL" id="KJH47751.1"/>
    </source>
</evidence>
<reference evidence="6" key="2">
    <citation type="journal article" date="2016" name="Sci. Rep.">
        <title>Dictyocaulus viviparus genome, variome and transcriptome elucidate lungworm biology and support future intervention.</title>
        <authorList>
            <person name="McNulty S.N."/>
            <person name="Strube C."/>
            <person name="Rosa B.A."/>
            <person name="Martin J.C."/>
            <person name="Tyagi R."/>
            <person name="Choi Y.J."/>
            <person name="Wang Q."/>
            <person name="Hallsworth Pepin K."/>
            <person name="Zhang X."/>
            <person name="Ozersky P."/>
            <person name="Wilson R.K."/>
            <person name="Sternberg P.W."/>
            <person name="Gasser R.B."/>
            <person name="Mitreva M."/>
        </authorList>
    </citation>
    <scope>NUCLEOTIDE SEQUENCE [LARGE SCALE GENOMIC DNA]</scope>
    <source>
        <strain evidence="6">HannoverDv2000</strain>
    </source>
</reference>
<name>A0A0D8XZJ6_DICVI</name>
<feature type="region of interest" description="Disordered" evidence="2">
    <location>
        <begin position="522"/>
        <end position="559"/>
    </location>
</feature>
<feature type="signal peptide" evidence="3">
    <location>
        <begin position="1"/>
        <end position="15"/>
    </location>
</feature>
<gene>
    <name evidence="5" type="ORF">DICVIV_06160</name>
</gene>
<evidence type="ECO:0000256" key="1">
    <source>
        <dbReference type="PROSITE-ProRule" id="PRU01005"/>
    </source>
</evidence>
<dbReference type="EMBL" id="KN716294">
    <property type="protein sequence ID" value="KJH47751.1"/>
    <property type="molecule type" value="Genomic_DNA"/>
</dbReference>
<evidence type="ECO:0000256" key="2">
    <source>
        <dbReference type="SAM" id="MobiDB-lite"/>
    </source>
</evidence>
<feature type="compositionally biased region" description="Basic residues" evidence="2">
    <location>
        <begin position="522"/>
        <end position="542"/>
    </location>
</feature>
<keyword evidence="6" id="KW-1185">Reference proteome</keyword>
<feature type="domain" description="ShKT" evidence="4">
    <location>
        <begin position="931"/>
        <end position="968"/>
    </location>
</feature>
<feature type="compositionally biased region" description="Basic and acidic residues" evidence="2">
    <location>
        <begin position="69"/>
        <end position="82"/>
    </location>
</feature>
<accession>A0A0D8XZJ6</accession>
<comment type="caution">
    <text evidence="1">Lacks conserved residue(s) required for the propagation of feature annotation.</text>
</comment>
<dbReference type="PROSITE" id="PS51670">
    <property type="entry name" value="SHKT"/>
    <property type="match status" value="1"/>
</dbReference>
<keyword evidence="3" id="KW-0732">Signal</keyword>
<evidence type="ECO:0000256" key="3">
    <source>
        <dbReference type="SAM" id="SignalP"/>
    </source>
</evidence>
<reference evidence="5 6" key="1">
    <citation type="submission" date="2013-11" db="EMBL/GenBank/DDBJ databases">
        <title>Draft genome of the bovine lungworm Dictyocaulus viviparus.</title>
        <authorList>
            <person name="Mitreva M."/>
        </authorList>
    </citation>
    <scope>NUCLEOTIDE SEQUENCE [LARGE SCALE GENOMIC DNA]</scope>
    <source>
        <strain evidence="5 6">HannoverDv2000</strain>
    </source>
</reference>
<feature type="chain" id="PRO_5012294378" description="ShKT domain-containing protein" evidence="3">
    <location>
        <begin position="16"/>
        <end position="973"/>
    </location>
</feature>
<organism evidence="5 6">
    <name type="scientific">Dictyocaulus viviparus</name>
    <name type="common">Bovine lungworm</name>
    <dbReference type="NCBI Taxonomy" id="29172"/>
    <lineage>
        <taxon>Eukaryota</taxon>
        <taxon>Metazoa</taxon>
        <taxon>Ecdysozoa</taxon>
        <taxon>Nematoda</taxon>
        <taxon>Chromadorea</taxon>
        <taxon>Rhabditida</taxon>
        <taxon>Rhabditina</taxon>
        <taxon>Rhabditomorpha</taxon>
        <taxon>Strongyloidea</taxon>
        <taxon>Metastrongylidae</taxon>
        <taxon>Dictyocaulus</taxon>
    </lineage>
</organism>
<dbReference type="InterPro" id="IPR003582">
    <property type="entry name" value="ShKT_dom"/>
</dbReference>